<dbReference type="CDD" id="cd01297">
    <property type="entry name" value="D-aminoacylase"/>
    <property type="match status" value="1"/>
</dbReference>
<dbReference type="OrthoDB" id="9766983at2"/>
<reference evidence="2 3" key="1">
    <citation type="submission" date="2018-11" db="EMBL/GenBank/DDBJ databases">
        <title>Genomic Encyclopedia of Type Strains, Phase IV (KMG-IV): sequencing the most valuable type-strain genomes for metagenomic binning, comparative biology and taxonomic classification.</title>
        <authorList>
            <person name="Goeker M."/>
        </authorList>
    </citation>
    <scope>NUCLEOTIDE SEQUENCE [LARGE SCALE GENOMIC DNA]</scope>
    <source>
        <strain evidence="2 3">DSM 5900</strain>
    </source>
</reference>
<dbReference type="InterPro" id="IPR011059">
    <property type="entry name" value="Metal-dep_hydrolase_composite"/>
</dbReference>
<dbReference type="InterPro" id="IPR050378">
    <property type="entry name" value="Metallo-dep_Hydrolases_sf"/>
</dbReference>
<dbReference type="PANTHER" id="PTHR11647">
    <property type="entry name" value="HYDRANTOINASE/DIHYDROPYRIMIDINASE FAMILY MEMBER"/>
    <property type="match status" value="1"/>
</dbReference>
<dbReference type="AlphaFoldDB" id="A0A3N1MA51"/>
<name>A0A3N1MA51_9PROT</name>
<proteinExistence type="predicted"/>
<dbReference type="InterPro" id="IPR032466">
    <property type="entry name" value="Metal_Hydrolase"/>
</dbReference>
<dbReference type="GO" id="GO:0005829">
    <property type="term" value="C:cytosol"/>
    <property type="evidence" value="ECO:0007669"/>
    <property type="project" value="TreeGrafter"/>
</dbReference>
<organism evidence="2 3">
    <name type="scientific">Stella humosa</name>
    <dbReference type="NCBI Taxonomy" id="94"/>
    <lineage>
        <taxon>Bacteria</taxon>
        <taxon>Pseudomonadati</taxon>
        <taxon>Pseudomonadota</taxon>
        <taxon>Alphaproteobacteria</taxon>
        <taxon>Rhodospirillales</taxon>
        <taxon>Stellaceae</taxon>
        <taxon>Stella</taxon>
    </lineage>
</organism>
<dbReference type="GO" id="GO:0016812">
    <property type="term" value="F:hydrolase activity, acting on carbon-nitrogen (but not peptide) bonds, in cyclic amides"/>
    <property type="evidence" value="ECO:0007669"/>
    <property type="project" value="TreeGrafter"/>
</dbReference>
<dbReference type="SUPFAM" id="SSF51556">
    <property type="entry name" value="Metallo-dependent hydrolases"/>
    <property type="match status" value="1"/>
</dbReference>
<dbReference type="Gene3D" id="3.20.20.140">
    <property type="entry name" value="Metal-dependent hydrolases"/>
    <property type="match status" value="2"/>
</dbReference>
<sequence>MFDLLVRGGTLVDGTGAAGRTADVAVTDGRIVEVGRVSGVARRTVDADGLLVTPGFVDIHTHYDGQATWDSYLSPSSLHGVTTTVFGNCGVGFAPMRPESKDHLIRLMEGVEDIPGTVLSEGVPFNWESFPEYLDVLGGRSYAMDIGALMPHGVLRFYVMGERGFDHSQRPTESEAATMARLLEESLGAGAFGLSTSRTIKHKASDGTLTPSLSADEPELHALALAMKRAGRGVFEVNSDFGPGEFEILRSFCRVSGQPMSWLIVQVDRAPGLWRETMDQIHAARAEGHDVTAQVGCRPIGMLMGLETSINPFTGHPVWENALRGLHPTKRFGAIMADPALRRALVAEVPDTADARNMARMLERATLLTEPVDLEPDIANSVAAQARRQQRNPWELALDLMLSEGGHALLLYPFENYSAGNSDVIAEMLADEASVIGVADGGAHVGLICDASAPTYLLSYWARDRTRGRRFPLEYVVRKHTLDTARVYGLTDRGVIAPGMKADLNIIDFERLALRKTEVVHDLPAGGSRLLQKARGYRHTFVSGLETLRNDEYTGELPGRLMR</sequence>
<keyword evidence="3" id="KW-1185">Reference proteome</keyword>
<dbReference type="SUPFAM" id="SSF51338">
    <property type="entry name" value="Composite domain of metallo-dependent hydrolases"/>
    <property type="match status" value="1"/>
</dbReference>
<gene>
    <name evidence="2" type="ORF">EDC65_1719</name>
</gene>
<dbReference type="EMBL" id="RJKX01000013">
    <property type="protein sequence ID" value="ROP99924.1"/>
    <property type="molecule type" value="Genomic_DNA"/>
</dbReference>
<dbReference type="Gene3D" id="2.30.40.10">
    <property type="entry name" value="Urease, subunit C, domain 1"/>
    <property type="match status" value="1"/>
</dbReference>
<protein>
    <submittedName>
        <fullName evidence="2">N-acyl-D-aspartate/D-glutamate deacylase</fullName>
    </submittedName>
</protein>
<accession>A0A3N1MA51</accession>
<evidence type="ECO:0000313" key="2">
    <source>
        <dbReference type="EMBL" id="ROP99924.1"/>
    </source>
</evidence>
<evidence type="ECO:0000259" key="1">
    <source>
        <dbReference type="Pfam" id="PF07969"/>
    </source>
</evidence>
<feature type="domain" description="Amidohydrolase 3" evidence="1">
    <location>
        <begin position="43"/>
        <end position="544"/>
    </location>
</feature>
<comment type="caution">
    <text evidence="2">The sequence shown here is derived from an EMBL/GenBank/DDBJ whole genome shotgun (WGS) entry which is preliminary data.</text>
</comment>
<dbReference type="Proteomes" id="UP000278222">
    <property type="component" value="Unassembled WGS sequence"/>
</dbReference>
<dbReference type="Pfam" id="PF07969">
    <property type="entry name" value="Amidohydro_3"/>
    <property type="match status" value="1"/>
</dbReference>
<evidence type="ECO:0000313" key="3">
    <source>
        <dbReference type="Proteomes" id="UP000278222"/>
    </source>
</evidence>
<dbReference type="RefSeq" id="WP_123689862.1">
    <property type="nucleotide sequence ID" value="NZ_AP019700.1"/>
</dbReference>
<dbReference type="InterPro" id="IPR013108">
    <property type="entry name" value="Amidohydro_3"/>
</dbReference>
<dbReference type="PANTHER" id="PTHR11647:SF1">
    <property type="entry name" value="COLLAPSIN RESPONSE MEDIATOR PROTEIN"/>
    <property type="match status" value="1"/>
</dbReference>